<evidence type="ECO:0000313" key="2">
    <source>
        <dbReference type="EMBL" id="RZS57484.1"/>
    </source>
</evidence>
<feature type="transmembrane region" description="Helical" evidence="1">
    <location>
        <begin position="12"/>
        <end position="36"/>
    </location>
</feature>
<evidence type="ECO:0008006" key="4">
    <source>
        <dbReference type="Google" id="ProtNLM"/>
    </source>
</evidence>
<keyword evidence="1" id="KW-0472">Membrane</keyword>
<feature type="transmembrane region" description="Helical" evidence="1">
    <location>
        <begin position="98"/>
        <end position="117"/>
    </location>
</feature>
<dbReference type="AlphaFoldDB" id="A0A4Q7LRZ6"/>
<feature type="transmembrane region" description="Helical" evidence="1">
    <location>
        <begin position="42"/>
        <end position="61"/>
    </location>
</feature>
<protein>
    <recommendedName>
        <fullName evidence="4">Histidinol dehydrogenase</fullName>
    </recommendedName>
</protein>
<name>A0A4Q7LRZ6_9MICO</name>
<feature type="transmembrane region" description="Helical" evidence="1">
    <location>
        <begin position="68"/>
        <end position="86"/>
    </location>
</feature>
<evidence type="ECO:0000256" key="1">
    <source>
        <dbReference type="SAM" id="Phobius"/>
    </source>
</evidence>
<dbReference type="EMBL" id="SGWW01000002">
    <property type="protein sequence ID" value="RZS57484.1"/>
    <property type="molecule type" value="Genomic_DNA"/>
</dbReference>
<organism evidence="2 3">
    <name type="scientific">Microcella putealis</name>
    <dbReference type="NCBI Taxonomy" id="337005"/>
    <lineage>
        <taxon>Bacteria</taxon>
        <taxon>Bacillati</taxon>
        <taxon>Actinomycetota</taxon>
        <taxon>Actinomycetes</taxon>
        <taxon>Micrococcales</taxon>
        <taxon>Microbacteriaceae</taxon>
        <taxon>Microcella</taxon>
    </lineage>
</organism>
<reference evidence="2 3" key="1">
    <citation type="journal article" date="2015" name="Stand. Genomic Sci.">
        <title>Genomic Encyclopedia of Bacterial and Archaeal Type Strains, Phase III: the genomes of soil and plant-associated and newly described type strains.</title>
        <authorList>
            <person name="Whitman W.B."/>
            <person name="Woyke T."/>
            <person name="Klenk H.P."/>
            <person name="Zhou Y."/>
            <person name="Lilburn T.G."/>
            <person name="Beck B.J."/>
            <person name="De Vos P."/>
            <person name="Vandamme P."/>
            <person name="Eisen J.A."/>
            <person name="Garrity G."/>
            <person name="Hugenholtz P."/>
            <person name="Kyrpides N.C."/>
        </authorList>
    </citation>
    <scope>NUCLEOTIDE SEQUENCE [LARGE SCALE GENOMIC DNA]</scope>
    <source>
        <strain evidence="2 3">CV2</strain>
    </source>
</reference>
<dbReference type="RefSeq" id="WP_130485051.1">
    <property type="nucleotide sequence ID" value="NZ_SGWW01000002.1"/>
</dbReference>
<comment type="caution">
    <text evidence="2">The sequence shown here is derived from an EMBL/GenBank/DDBJ whole genome shotgun (WGS) entry which is preliminary data.</text>
</comment>
<sequence length="143" mass="14522">MTDARRAARARLALRLAFAAAGALIGALVGTVATFAHQSMPPLGVTLALLTSTVFLVGMRLAAPSRAAVIGASIGLLGVTLVLAAPGTGGNLVVPGNTVGYVWLIGVVAASAVIVTWPRIQRAPHPRAASMNEPIEEKEPVSP</sequence>
<keyword evidence="1" id="KW-1133">Transmembrane helix</keyword>
<accession>A0A4Q7LRZ6</accession>
<proteinExistence type="predicted"/>
<evidence type="ECO:0000313" key="3">
    <source>
        <dbReference type="Proteomes" id="UP000293519"/>
    </source>
</evidence>
<keyword evidence="3" id="KW-1185">Reference proteome</keyword>
<dbReference type="OrthoDB" id="5120713at2"/>
<dbReference type="Proteomes" id="UP000293519">
    <property type="component" value="Unassembled WGS sequence"/>
</dbReference>
<keyword evidence="1" id="KW-0812">Transmembrane</keyword>
<gene>
    <name evidence="2" type="ORF">EV141_1197</name>
</gene>